<evidence type="ECO:0000313" key="6">
    <source>
        <dbReference type="Proteomes" id="UP000295388"/>
    </source>
</evidence>
<evidence type="ECO:0000256" key="2">
    <source>
        <dbReference type="PROSITE-ProRule" id="PRU00703"/>
    </source>
</evidence>
<dbReference type="InterPro" id="IPR051462">
    <property type="entry name" value="CBS_domain-containing"/>
</dbReference>
<comment type="caution">
    <text evidence="5">The sequence shown here is derived from an EMBL/GenBank/DDBJ whole genome shotgun (WGS) entry which is preliminary data.</text>
</comment>
<dbReference type="Gene3D" id="3.10.580.10">
    <property type="entry name" value="CBS-domain"/>
    <property type="match status" value="1"/>
</dbReference>
<dbReference type="SMART" id="SM00116">
    <property type="entry name" value="CBS"/>
    <property type="match status" value="2"/>
</dbReference>
<dbReference type="AlphaFoldDB" id="A0A4R6JDK5"/>
<keyword evidence="1" id="KW-0677">Repeat</keyword>
<dbReference type="SUPFAM" id="SSF54631">
    <property type="entry name" value="CBS-domain pair"/>
    <property type="match status" value="1"/>
</dbReference>
<dbReference type="InterPro" id="IPR046342">
    <property type="entry name" value="CBS_dom_sf"/>
</dbReference>
<dbReference type="Pfam" id="PF00571">
    <property type="entry name" value="CBS"/>
    <property type="match status" value="2"/>
</dbReference>
<accession>A0A4R6JDK5</accession>
<organism evidence="5 6">
    <name type="scientific">Kribbella caucasensis</name>
    <dbReference type="NCBI Taxonomy" id="2512215"/>
    <lineage>
        <taxon>Bacteria</taxon>
        <taxon>Bacillati</taxon>
        <taxon>Actinomycetota</taxon>
        <taxon>Actinomycetes</taxon>
        <taxon>Propionibacteriales</taxon>
        <taxon>Kribbellaceae</taxon>
        <taxon>Kribbella</taxon>
    </lineage>
</organism>
<dbReference type="InterPro" id="IPR000644">
    <property type="entry name" value="CBS_dom"/>
</dbReference>
<feature type="domain" description="CBS" evidence="4">
    <location>
        <begin position="93"/>
        <end position="149"/>
    </location>
</feature>
<evidence type="ECO:0000256" key="1">
    <source>
        <dbReference type="ARBA" id="ARBA00022737"/>
    </source>
</evidence>
<evidence type="ECO:0000259" key="4">
    <source>
        <dbReference type="PROSITE" id="PS51371"/>
    </source>
</evidence>
<feature type="domain" description="BON" evidence="3">
    <location>
        <begin position="146"/>
        <end position="217"/>
    </location>
</feature>
<dbReference type="Gene3D" id="3.30.1340.30">
    <property type="match status" value="1"/>
</dbReference>
<dbReference type="Pfam" id="PF04972">
    <property type="entry name" value="BON"/>
    <property type="match status" value="1"/>
</dbReference>
<sequence>MAELVVGAIMTRNPVAVRPGTLFKDVVCALLAGEVCAVPVIDEGRKLVGIVAEGDILANLEFHGGLDPAPILRTGDGRKRWRMAAATTAAELMANAPCVVRVDTCTDRAARALAHSRQHLLCVVDNELRLVGVVTARNLLTLYQRSDDSIAAEVTALLTAHQGRPARTPADITINVCHGVVVLAGSLTYRSRVEQAGLVTSHVAGVVAVHNQLTYEVDDMLVTGF</sequence>
<reference evidence="5 6" key="1">
    <citation type="submission" date="2019-03" db="EMBL/GenBank/DDBJ databases">
        <title>Genomic Encyclopedia of Type Strains, Phase III (KMG-III): the genomes of soil and plant-associated and newly described type strains.</title>
        <authorList>
            <person name="Whitman W."/>
        </authorList>
    </citation>
    <scope>NUCLEOTIDE SEQUENCE [LARGE SCALE GENOMIC DNA]</scope>
    <source>
        <strain evidence="5 6">VKM Ac-2527</strain>
    </source>
</reference>
<dbReference type="PROSITE" id="PS51371">
    <property type="entry name" value="CBS"/>
    <property type="match status" value="2"/>
</dbReference>
<protein>
    <submittedName>
        <fullName evidence="5">CBS domain protein</fullName>
    </submittedName>
</protein>
<evidence type="ECO:0000313" key="5">
    <source>
        <dbReference type="EMBL" id="TDO33950.1"/>
    </source>
</evidence>
<proteinExistence type="predicted"/>
<dbReference type="PANTHER" id="PTHR48108">
    <property type="entry name" value="CBS DOMAIN-CONTAINING PROTEIN CBSX2, CHLOROPLASTIC"/>
    <property type="match status" value="1"/>
</dbReference>
<feature type="domain" description="CBS" evidence="4">
    <location>
        <begin position="10"/>
        <end position="68"/>
    </location>
</feature>
<dbReference type="PANTHER" id="PTHR48108:SF26">
    <property type="entry name" value="CBS DOMAIN-CONTAINING PROTEIN DDB_G0289609"/>
    <property type="match status" value="1"/>
</dbReference>
<dbReference type="InterPro" id="IPR007055">
    <property type="entry name" value="BON_dom"/>
</dbReference>
<evidence type="ECO:0000259" key="3">
    <source>
        <dbReference type="PROSITE" id="PS50914"/>
    </source>
</evidence>
<keyword evidence="6" id="KW-1185">Reference proteome</keyword>
<name>A0A4R6JDK5_9ACTN</name>
<dbReference type="PROSITE" id="PS50914">
    <property type="entry name" value="BON"/>
    <property type="match status" value="1"/>
</dbReference>
<keyword evidence="2" id="KW-0129">CBS domain</keyword>
<dbReference type="Proteomes" id="UP000295388">
    <property type="component" value="Unassembled WGS sequence"/>
</dbReference>
<dbReference type="OrthoDB" id="3672399at2"/>
<gene>
    <name evidence="5" type="ORF">EV643_12948</name>
</gene>
<dbReference type="EMBL" id="SNWQ01000029">
    <property type="protein sequence ID" value="TDO33950.1"/>
    <property type="molecule type" value="Genomic_DNA"/>
</dbReference>
<dbReference type="RefSeq" id="WP_133805059.1">
    <property type="nucleotide sequence ID" value="NZ_SNWQ01000029.1"/>
</dbReference>